<reference evidence="4 5" key="1">
    <citation type="submission" date="2017-12" db="EMBL/GenBank/DDBJ databases">
        <title>Hemimetabolous genomes reveal molecular basis of termite eusociality.</title>
        <authorList>
            <person name="Harrison M.C."/>
            <person name="Jongepier E."/>
            <person name="Robertson H.M."/>
            <person name="Arning N."/>
            <person name="Bitard-Feildel T."/>
            <person name="Chao H."/>
            <person name="Childers C.P."/>
            <person name="Dinh H."/>
            <person name="Doddapaneni H."/>
            <person name="Dugan S."/>
            <person name="Gowin J."/>
            <person name="Greiner C."/>
            <person name="Han Y."/>
            <person name="Hu H."/>
            <person name="Hughes D.S.T."/>
            <person name="Huylmans A.-K."/>
            <person name="Kemena C."/>
            <person name="Kremer L.P.M."/>
            <person name="Lee S.L."/>
            <person name="Lopez-Ezquerra A."/>
            <person name="Mallet L."/>
            <person name="Monroy-Kuhn J.M."/>
            <person name="Moser A."/>
            <person name="Murali S.C."/>
            <person name="Muzny D.M."/>
            <person name="Otani S."/>
            <person name="Piulachs M.-D."/>
            <person name="Poelchau M."/>
            <person name="Qu J."/>
            <person name="Schaub F."/>
            <person name="Wada-Katsumata A."/>
            <person name="Worley K.C."/>
            <person name="Xie Q."/>
            <person name="Ylla G."/>
            <person name="Poulsen M."/>
            <person name="Gibbs R.A."/>
            <person name="Schal C."/>
            <person name="Richards S."/>
            <person name="Belles X."/>
            <person name="Korb J."/>
            <person name="Bornberg-Bauer E."/>
        </authorList>
    </citation>
    <scope>NUCLEOTIDE SEQUENCE [LARGE SCALE GENOMIC DNA]</scope>
    <source>
        <tissue evidence="4">Whole body</tissue>
    </source>
</reference>
<evidence type="ECO:0000259" key="2">
    <source>
        <dbReference type="PROSITE" id="PS50011"/>
    </source>
</evidence>
<dbReference type="Gene3D" id="1.10.510.10">
    <property type="entry name" value="Transferase(Phosphotransferase) domain 1"/>
    <property type="match status" value="1"/>
</dbReference>
<sequence>MVPPKSDNWIRRFAVSDPRTHKKGFTVYKVTSIVFPRGSPEAVTKVVVWKRYNDFKKLYQELRTKHQKLYLQDKFPVFAKAKFFGRFEDDVIEERRKCAISLLEFIGDHPPLFTSNIFVKFFESGYTVDDGDSDKSPLTPTVPGGSIILEPDVIHPEPPCVKNINISAEGGDGNMRPKFGLETEGPMLKLGGTWQFPQQADSISLSSHSSDEGTNFTDTDSASALSGSGISSPLQSADLQFFDPLQQTPTKQPLLNSKQENEKKVLHTEVSNSWLLSLSPGPEKSQSDIHNDGATPQHKLSPTTVSQENGISLGKATSSNSQEQGPYSWQVPEPKSISSLQHDVYVDPHPTETESFSRLCAGRNQGFEAGQMQAVMPGNVTQEPASYIVEAANHVGQAQLHQAQGDYDAAFAFYKTGIACLLGGVQGDPDNKRKQVVREKTAQYLLQAEKIYSQHLASKSAELSLWDPKSSMQLQRPLSELQYYKVLGVINTVMLVLNTLDDRCYIMKVLHKSPCPVSDLKCPIVPQDVPYMVKLHGYFETESAVFLLLQHASGGKLWDHVDSYFQSLPPTPVHELSMGNVYLGKKLIQDGVSEAKTKCEGLAERGTTPVDYPEGIPVFDDADSVSSQDHSYVELLRDYASTATRKLFQCGKELYNNSQNSASNQESSIQNSKLGDKVPNKYDYNIQGVGKKLENNALSSKFQEEDDNVSQLSDTFQTYPQEHVNNAISNPVPDLLPQESRFLLSWKNLESLDTTDLVENAQKLLASVNKTLLNSETVVSRMKNDKVNNMAEEQVVAVGTDRCKSNTDSVLNAFVTGSGASVVTLTGENAAAKLSGTNKSSDTKSVMRCKSEDVPSAASTRRKERKLSAGRRRSVTAHSRTSLERRYSSDDIFEGHGRGLSGSLDRTQQISRLHSMIGHPKLRLPEANVRMWAAELVVVLDALHQWGIICRDLQPDNVLLGEKGHVLLTYMCRWADVDSQVSAEAIERLYAAPEVNGIFQLTPAADWWSFGAIIFELLTSKSLLSCHPGGIHSHTILNIPEYISEEAKSFLKELLRHDPQERLGSGVNGVQELKSHPFFSGVDWHMVLSASSST</sequence>
<evidence type="ECO:0008006" key="6">
    <source>
        <dbReference type="Google" id="ProtNLM"/>
    </source>
</evidence>
<organism evidence="4 5">
    <name type="scientific">Cryptotermes secundus</name>
    <dbReference type="NCBI Taxonomy" id="105785"/>
    <lineage>
        <taxon>Eukaryota</taxon>
        <taxon>Metazoa</taxon>
        <taxon>Ecdysozoa</taxon>
        <taxon>Arthropoda</taxon>
        <taxon>Hexapoda</taxon>
        <taxon>Insecta</taxon>
        <taxon>Pterygota</taxon>
        <taxon>Neoptera</taxon>
        <taxon>Polyneoptera</taxon>
        <taxon>Dictyoptera</taxon>
        <taxon>Blattodea</taxon>
        <taxon>Blattoidea</taxon>
        <taxon>Termitoidae</taxon>
        <taxon>Kalotermitidae</taxon>
        <taxon>Cryptotermitinae</taxon>
        <taxon>Cryptotermes</taxon>
    </lineage>
</organism>
<dbReference type="SUPFAM" id="SSF116846">
    <property type="entry name" value="MIT domain"/>
    <property type="match status" value="1"/>
</dbReference>
<feature type="domain" description="PX" evidence="3">
    <location>
        <begin position="1"/>
        <end position="129"/>
    </location>
</feature>
<dbReference type="InterPro" id="IPR036871">
    <property type="entry name" value="PX_dom_sf"/>
</dbReference>
<dbReference type="InterPro" id="IPR036181">
    <property type="entry name" value="MIT_dom_sf"/>
</dbReference>
<feature type="region of interest" description="Disordered" evidence="1">
    <location>
        <begin position="275"/>
        <end position="333"/>
    </location>
</feature>
<dbReference type="OrthoDB" id="1278353at2759"/>
<dbReference type="InterPro" id="IPR001683">
    <property type="entry name" value="PX_dom"/>
</dbReference>
<dbReference type="Pfam" id="PF00069">
    <property type="entry name" value="Pkinase"/>
    <property type="match status" value="1"/>
</dbReference>
<feature type="domain" description="Protein kinase" evidence="2">
    <location>
        <begin position="808"/>
        <end position="1079"/>
    </location>
</feature>
<feature type="region of interest" description="Disordered" evidence="1">
    <location>
        <begin position="835"/>
        <end position="882"/>
    </location>
</feature>
<dbReference type="SMART" id="SM00745">
    <property type="entry name" value="MIT"/>
    <property type="match status" value="1"/>
</dbReference>
<dbReference type="AlphaFoldDB" id="A0A2J7QXU3"/>
<dbReference type="CDD" id="cd02677">
    <property type="entry name" value="MIT_SNX15"/>
    <property type="match status" value="1"/>
</dbReference>
<feature type="compositionally biased region" description="Low complexity" evidence="1">
    <location>
        <begin position="221"/>
        <end position="230"/>
    </location>
</feature>
<dbReference type="SMART" id="SM00220">
    <property type="entry name" value="S_TKc"/>
    <property type="match status" value="1"/>
</dbReference>
<dbReference type="SUPFAM" id="SSF64268">
    <property type="entry name" value="PX domain"/>
    <property type="match status" value="1"/>
</dbReference>
<dbReference type="Proteomes" id="UP000235965">
    <property type="component" value="Unassembled WGS sequence"/>
</dbReference>
<dbReference type="InterPro" id="IPR000719">
    <property type="entry name" value="Prot_kinase_dom"/>
</dbReference>
<comment type="caution">
    <text evidence="4">The sequence shown here is derived from an EMBL/GenBank/DDBJ whole genome shotgun (WGS) entry which is preliminary data.</text>
</comment>
<proteinExistence type="predicted"/>
<dbReference type="Gene3D" id="1.20.58.80">
    <property type="entry name" value="Phosphotransferase system, lactose/cellobiose-type IIA subunit"/>
    <property type="match status" value="1"/>
</dbReference>
<evidence type="ECO:0000313" key="5">
    <source>
        <dbReference type="Proteomes" id="UP000235965"/>
    </source>
</evidence>
<dbReference type="SMART" id="SM00312">
    <property type="entry name" value="PX"/>
    <property type="match status" value="1"/>
</dbReference>
<dbReference type="GO" id="GO:0005524">
    <property type="term" value="F:ATP binding"/>
    <property type="evidence" value="ECO:0007669"/>
    <property type="project" value="InterPro"/>
</dbReference>
<dbReference type="EMBL" id="NEVH01009372">
    <property type="protein sequence ID" value="PNF33391.1"/>
    <property type="molecule type" value="Genomic_DNA"/>
</dbReference>
<name>A0A2J7QXU3_9NEOP</name>
<dbReference type="PANTHER" id="PTHR15508">
    <property type="entry name" value="RIBOSOMAL PROTEIN S6 KINASE"/>
    <property type="match status" value="1"/>
</dbReference>
<protein>
    <recommendedName>
        <fullName evidence="6">Ribosomal protein S6 kinase delta-1</fullName>
    </recommendedName>
</protein>
<dbReference type="InParanoid" id="A0A2J7QXU3"/>
<dbReference type="STRING" id="105785.A0A2J7QXU3"/>
<dbReference type="Pfam" id="PF00787">
    <property type="entry name" value="PX"/>
    <property type="match status" value="1"/>
</dbReference>
<dbReference type="Gene3D" id="3.30.1520.10">
    <property type="entry name" value="Phox-like domain"/>
    <property type="match status" value="1"/>
</dbReference>
<evidence type="ECO:0000313" key="4">
    <source>
        <dbReference type="EMBL" id="PNF33391.1"/>
    </source>
</evidence>
<accession>A0A2J7QXU3</accession>
<dbReference type="InterPro" id="IPR051866">
    <property type="entry name" value="Intracell_Sig-Traffick_Protein"/>
</dbReference>
<evidence type="ECO:0000256" key="1">
    <source>
        <dbReference type="SAM" id="MobiDB-lite"/>
    </source>
</evidence>
<feature type="region of interest" description="Disordered" evidence="1">
    <location>
        <begin position="202"/>
        <end position="230"/>
    </location>
</feature>
<dbReference type="InterPro" id="IPR011009">
    <property type="entry name" value="Kinase-like_dom_sf"/>
</dbReference>
<feature type="compositionally biased region" description="Polar residues" evidence="1">
    <location>
        <begin position="835"/>
        <end position="844"/>
    </location>
</feature>
<keyword evidence="5" id="KW-1185">Reference proteome</keyword>
<dbReference type="PROSITE" id="PS50195">
    <property type="entry name" value="PX"/>
    <property type="match status" value="1"/>
</dbReference>
<dbReference type="PANTHER" id="PTHR15508:SF8">
    <property type="entry name" value="LD24550P"/>
    <property type="match status" value="1"/>
</dbReference>
<dbReference type="SUPFAM" id="SSF56112">
    <property type="entry name" value="Protein kinase-like (PK-like)"/>
    <property type="match status" value="1"/>
</dbReference>
<feature type="compositionally biased region" description="Basic residues" evidence="1">
    <location>
        <begin position="860"/>
        <end position="875"/>
    </location>
</feature>
<dbReference type="PROSITE" id="PS50011">
    <property type="entry name" value="PROTEIN_KINASE_DOM"/>
    <property type="match status" value="1"/>
</dbReference>
<gene>
    <name evidence="4" type="ORF">B7P43_G04157</name>
</gene>
<feature type="compositionally biased region" description="Polar residues" evidence="1">
    <location>
        <begin position="298"/>
        <end position="327"/>
    </location>
</feature>
<dbReference type="GO" id="GO:0035091">
    <property type="term" value="F:phosphatidylinositol binding"/>
    <property type="evidence" value="ECO:0007669"/>
    <property type="project" value="InterPro"/>
</dbReference>
<dbReference type="FunCoup" id="A0A2J7QXU3">
    <property type="interactions" value="1163"/>
</dbReference>
<evidence type="ECO:0000259" key="3">
    <source>
        <dbReference type="PROSITE" id="PS50195"/>
    </source>
</evidence>
<dbReference type="CDD" id="cd06881">
    <property type="entry name" value="PX_SNX15_like"/>
    <property type="match status" value="1"/>
</dbReference>
<dbReference type="InterPro" id="IPR007330">
    <property type="entry name" value="MIT_dom"/>
</dbReference>
<dbReference type="GO" id="GO:0004672">
    <property type="term" value="F:protein kinase activity"/>
    <property type="evidence" value="ECO:0007669"/>
    <property type="project" value="InterPro"/>
</dbReference>
<dbReference type="Pfam" id="PF04212">
    <property type="entry name" value="MIT"/>
    <property type="match status" value="1"/>
</dbReference>